<dbReference type="SMART" id="SM00065">
    <property type="entry name" value="GAF"/>
    <property type="match status" value="1"/>
</dbReference>
<evidence type="ECO:0000259" key="1">
    <source>
        <dbReference type="SMART" id="SM00065"/>
    </source>
</evidence>
<dbReference type="Pfam" id="PF13185">
    <property type="entry name" value="GAF_2"/>
    <property type="match status" value="1"/>
</dbReference>
<keyword evidence="3" id="KW-1185">Reference proteome</keyword>
<dbReference type="RefSeq" id="WP_241444869.1">
    <property type="nucleotide sequence ID" value="NZ_JAKZHW010000001.1"/>
</dbReference>
<evidence type="ECO:0000313" key="3">
    <source>
        <dbReference type="Proteomes" id="UP001203058"/>
    </source>
</evidence>
<name>A0ABS9VHX6_9SPHN</name>
<feature type="domain" description="GAF" evidence="1">
    <location>
        <begin position="27"/>
        <end position="180"/>
    </location>
</feature>
<organism evidence="2 3">
    <name type="scientific">Sphingomonas telluris</name>
    <dbReference type="NCBI Taxonomy" id="2907998"/>
    <lineage>
        <taxon>Bacteria</taxon>
        <taxon>Pseudomonadati</taxon>
        <taxon>Pseudomonadota</taxon>
        <taxon>Alphaproteobacteria</taxon>
        <taxon>Sphingomonadales</taxon>
        <taxon>Sphingomonadaceae</taxon>
        <taxon>Sphingomonas</taxon>
    </lineage>
</organism>
<dbReference type="SUPFAM" id="SSF55781">
    <property type="entry name" value="GAF domain-like"/>
    <property type="match status" value="1"/>
</dbReference>
<dbReference type="EMBL" id="JAKZHW010000001">
    <property type="protein sequence ID" value="MCH8614581.1"/>
    <property type="molecule type" value="Genomic_DNA"/>
</dbReference>
<dbReference type="Proteomes" id="UP001203058">
    <property type="component" value="Unassembled WGS sequence"/>
</dbReference>
<reference evidence="2 3" key="1">
    <citation type="submission" date="2022-03" db="EMBL/GenBank/DDBJ databases">
        <authorList>
            <person name="Jo J.-H."/>
            <person name="Im W.-T."/>
        </authorList>
    </citation>
    <scope>NUCLEOTIDE SEQUENCE [LARGE SCALE GENOMIC DNA]</scope>
    <source>
        <strain evidence="2 3">SM33</strain>
    </source>
</reference>
<protein>
    <submittedName>
        <fullName evidence="2">GAF domain-containing protein</fullName>
    </submittedName>
</protein>
<dbReference type="InterPro" id="IPR003018">
    <property type="entry name" value="GAF"/>
</dbReference>
<evidence type="ECO:0000313" key="2">
    <source>
        <dbReference type="EMBL" id="MCH8614581.1"/>
    </source>
</evidence>
<dbReference type="Gene3D" id="3.30.450.40">
    <property type="match status" value="1"/>
</dbReference>
<proteinExistence type="predicted"/>
<gene>
    <name evidence="2" type="ORF">LZ016_00470</name>
</gene>
<dbReference type="InterPro" id="IPR029016">
    <property type="entry name" value="GAF-like_dom_sf"/>
</dbReference>
<sequence length="261" mass="28246">MPFAAGLRESLEMRGSQVPSELTRGDSLEHVLSRHLRTVEQMGDRDLITSILLLSDDGKRLSHGAGPSLPICYREAIDGSEIGPRAGSCGTAAYFGKPVYVADIGSDPLWAEYRQLALPHGLRSCWSTPIRADDGSILGTFAIYHGSVGAPSEEEIRAIDMITGHVAHAILCARGVQDLEPAGSCQGNGPRLKLVHDNEAPEYGLPDRLLANVERIAALTTELDRHAELAETEDVRAALQSVVEEIRRLIDAVRLQARLQG</sequence>
<comment type="caution">
    <text evidence="2">The sequence shown here is derived from an EMBL/GenBank/DDBJ whole genome shotgun (WGS) entry which is preliminary data.</text>
</comment>
<accession>A0ABS9VHX6</accession>